<gene>
    <name evidence="5" type="ORF">EOE48_20525</name>
</gene>
<accession>A0A437NYY9</accession>
<evidence type="ECO:0000256" key="2">
    <source>
        <dbReference type="ARBA" id="ARBA00023172"/>
    </source>
</evidence>
<dbReference type="RefSeq" id="WP_127732626.1">
    <property type="nucleotide sequence ID" value="NZ_SACP01000023.1"/>
</dbReference>
<name>A0A437NYY9_9HYPH</name>
<evidence type="ECO:0000313" key="6">
    <source>
        <dbReference type="Proteomes" id="UP000286997"/>
    </source>
</evidence>
<dbReference type="InterPro" id="IPR013762">
    <property type="entry name" value="Integrase-like_cat_sf"/>
</dbReference>
<dbReference type="PANTHER" id="PTHR30349">
    <property type="entry name" value="PHAGE INTEGRASE-RELATED"/>
    <property type="match status" value="1"/>
</dbReference>
<proteinExistence type="predicted"/>
<feature type="region of interest" description="Disordered" evidence="3">
    <location>
        <begin position="353"/>
        <end position="393"/>
    </location>
</feature>
<dbReference type="GO" id="GO:0006310">
    <property type="term" value="P:DNA recombination"/>
    <property type="evidence" value="ECO:0007669"/>
    <property type="project" value="UniProtKB-KW"/>
</dbReference>
<dbReference type="InterPro" id="IPR002104">
    <property type="entry name" value="Integrase_catalytic"/>
</dbReference>
<dbReference type="AlphaFoldDB" id="A0A437NYY9"/>
<sequence length="393" mass="44798">MSVYRPKKAGKFTSEIYQYDFWCRGRRFHGSTGCRTKRDAERVAQRERDRARREVITLAEAKATPMTIDVAAARFWDERGTFYSSNARKTLDAAIVWIVTQLGRETLIKDIGNAEVAALVAQRRGETLKGRKDDTAPRLVSNATVNRTVIEPLRAILRRARDAWDQPIGAISWRSHALPVPRERVRELRDDEESQLLKALPAEFRTVVEFALISGCRLKECVGLRWSAVDWVNRTIEIHGKGGKIAKIPLSSEMRDLLFPLRGRHPEAVFAYTVSKARGHRRPGDVLPITYEGMKTVWRRALPKSKVANYRFHDNRHTAASRLLRAGGDLKVVQTLLRHEDITTTAKYAHVQDEDVRRAMEAASERRRQNAESQKSPEQPQVEEAKSLSRNAS</sequence>
<dbReference type="SUPFAM" id="SSF56349">
    <property type="entry name" value="DNA breaking-rejoining enzymes"/>
    <property type="match status" value="1"/>
</dbReference>
<dbReference type="OrthoDB" id="7615137at2"/>
<feature type="domain" description="Tyr recombinase" evidence="4">
    <location>
        <begin position="183"/>
        <end position="361"/>
    </location>
</feature>
<protein>
    <submittedName>
        <fullName evidence="5">Site-specific integrase</fullName>
    </submittedName>
</protein>
<dbReference type="Gene3D" id="1.10.443.10">
    <property type="entry name" value="Intergrase catalytic core"/>
    <property type="match status" value="1"/>
</dbReference>
<organism evidence="5 6">
    <name type="scientific">Methylobacterium oryzihabitans</name>
    <dbReference type="NCBI Taxonomy" id="2499852"/>
    <lineage>
        <taxon>Bacteria</taxon>
        <taxon>Pseudomonadati</taxon>
        <taxon>Pseudomonadota</taxon>
        <taxon>Alphaproteobacteria</taxon>
        <taxon>Hyphomicrobiales</taxon>
        <taxon>Methylobacteriaceae</taxon>
        <taxon>Methylobacterium</taxon>
    </lineage>
</organism>
<evidence type="ECO:0000256" key="1">
    <source>
        <dbReference type="ARBA" id="ARBA00022908"/>
    </source>
</evidence>
<dbReference type="PROSITE" id="PS51898">
    <property type="entry name" value="TYR_RECOMBINASE"/>
    <property type="match status" value="1"/>
</dbReference>
<evidence type="ECO:0000313" key="5">
    <source>
        <dbReference type="EMBL" id="RVU15197.1"/>
    </source>
</evidence>
<feature type="compositionally biased region" description="Basic and acidic residues" evidence="3">
    <location>
        <begin position="353"/>
        <end position="370"/>
    </location>
</feature>
<dbReference type="CDD" id="cd00796">
    <property type="entry name" value="INT_Rci_Hp1_C"/>
    <property type="match status" value="1"/>
</dbReference>
<dbReference type="Pfam" id="PF00589">
    <property type="entry name" value="Phage_integrase"/>
    <property type="match status" value="1"/>
</dbReference>
<evidence type="ECO:0000256" key="3">
    <source>
        <dbReference type="SAM" id="MobiDB-lite"/>
    </source>
</evidence>
<evidence type="ECO:0000259" key="4">
    <source>
        <dbReference type="PROSITE" id="PS51898"/>
    </source>
</evidence>
<keyword evidence="6" id="KW-1185">Reference proteome</keyword>
<comment type="caution">
    <text evidence="5">The sequence shown here is derived from an EMBL/GenBank/DDBJ whole genome shotgun (WGS) entry which is preliminary data.</text>
</comment>
<reference evidence="5 6" key="1">
    <citation type="submission" date="2019-01" db="EMBL/GenBank/DDBJ databases">
        <authorList>
            <person name="Chen W.-M."/>
        </authorList>
    </citation>
    <scope>NUCLEOTIDE SEQUENCE [LARGE SCALE GENOMIC DNA]</scope>
    <source>
        <strain evidence="5 6">TER-1</strain>
    </source>
</reference>
<dbReference type="InterPro" id="IPR011010">
    <property type="entry name" value="DNA_brk_join_enz"/>
</dbReference>
<dbReference type="InterPro" id="IPR050090">
    <property type="entry name" value="Tyrosine_recombinase_XerCD"/>
</dbReference>
<keyword evidence="2" id="KW-0233">DNA recombination</keyword>
<dbReference type="GO" id="GO:0003677">
    <property type="term" value="F:DNA binding"/>
    <property type="evidence" value="ECO:0007669"/>
    <property type="project" value="InterPro"/>
</dbReference>
<dbReference type="GO" id="GO:0015074">
    <property type="term" value="P:DNA integration"/>
    <property type="evidence" value="ECO:0007669"/>
    <property type="project" value="UniProtKB-KW"/>
</dbReference>
<keyword evidence="1" id="KW-0229">DNA integration</keyword>
<dbReference type="EMBL" id="SACP01000023">
    <property type="protein sequence ID" value="RVU15197.1"/>
    <property type="molecule type" value="Genomic_DNA"/>
</dbReference>
<dbReference type="Proteomes" id="UP000286997">
    <property type="component" value="Unassembled WGS sequence"/>
</dbReference>
<dbReference type="PANTHER" id="PTHR30349:SF64">
    <property type="entry name" value="PROPHAGE INTEGRASE INTD-RELATED"/>
    <property type="match status" value="1"/>
</dbReference>